<accession>A0AAD5CP43</accession>
<evidence type="ECO:0000313" key="5">
    <source>
        <dbReference type="EMBL" id="KAI7745493.1"/>
    </source>
</evidence>
<feature type="chain" id="PRO_5041953003" description="Wall-associated receptor kinase galacturonan-binding domain-containing protein" evidence="3">
    <location>
        <begin position="22"/>
        <end position="230"/>
    </location>
</feature>
<dbReference type="GO" id="GO:0030247">
    <property type="term" value="F:polysaccharide binding"/>
    <property type="evidence" value="ECO:0007669"/>
    <property type="project" value="InterPro"/>
</dbReference>
<feature type="signal peptide" evidence="3">
    <location>
        <begin position="1"/>
        <end position="21"/>
    </location>
</feature>
<evidence type="ECO:0000256" key="3">
    <source>
        <dbReference type="SAM" id="SignalP"/>
    </source>
</evidence>
<dbReference type="PANTHER" id="PTHR33491">
    <property type="entry name" value="OSJNBA0016N04.9 PROTEIN"/>
    <property type="match status" value="1"/>
</dbReference>
<evidence type="ECO:0000256" key="2">
    <source>
        <dbReference type="ARBA" id="ARBA00022729"/>
    </source>
</evidence>
<sequence>MKLFQAYILLILFSLTATTIAARSYAMPGCNDRCGNIRIPFPFGIGANCSINEWYNVVCNSSKPYLSALNHFQVLRVDLENQTVVVNTPKYSDCQNPAPNSSQIKSINLNSSSPFLFSKSHNRFVYEGCGNAVMMDNGRQVLTAVQLTVTMKVAAMETSVLESIVAGTQFLIISSRTTLTSVDRVEMILVVGLPFWWMNIHMLKVGFQRIKALMFQYHFSGPYHEVTSIK</sequence>
<feature type="domain" description="Wall-associated receptor kinase galacturonan-binding" evidence="4">
    <location>
        <begin position="30"/>
        <end position="87"/>
    </location>
</feature>
<evidence type="ECO:0000256" key="1">
    <source>
        <dbReference type="ARBA" id="ARBA00004167"/>
    </source>
</evidence>
<dbReference type="AlphaFoldDB" id="A0AAD5CP43"/>
<dbReference type="Proteomes" id="UP001206925">
    <property type="component" value="Unassembled WGS sequence"/>
</dbReference>
<name>A0AAD5CP43_AMBAR</name>
<dbReference type="Pfam" id="PF13947">
    <property type="entry name" value="GUB_WAK_bind"/>
    <property type="match status" value="1"/>
</dbReference>
<gene>
    <name evidence="5" type="ORF">M8C21_032604</name>
</gene>
<dbReference type="EMBL" id="JAMZMK010007226">
    <property type="protein sequence ID" value="KAI7745493.1"/>
    <property type="molecule type" value="Genomic_DNA"/>
</dbReference>
<comment type="subcellular location">
    <subcellularLocation>
        <location evidence="1">Membrane</location>
        <topology evidence="1">Single-pass membrane protein</topology>
    </subcellularLocation>
</comment>
<evidence type="ECO:0000313" key="6">
    <source>
        <dbReference type="Proteomes" id="UP001206925"/>
    </source>
</evidence>
<dbReference type="GO" id="GO:0016020">
    <property type="term" value="C:membrane"/>
    <property type="evidence" value="ECO:0007669"/>
    <property type="project" value="UniProtKB-SubCell"/>
</dbReference>
<evidence type="ECO:0000259" key="4">
    <source>
        <dbReference type="Pfam" id="PF13947"/>
    </source>
</evidence>
<proteinExistence type="predicted"/>
<organism evidence="5 6">
    <name type="scientific">Ambrosia artemisiifolia</name>
    <name type="common">Common ragweed</name>
    <dbReference type="NCBI Taxonomy" id="4212"/>
    <lineage>
        <taxon>Eukaryota</taxon>
        <taxon>Viridiplantae</taxon>
        <taxon>Streptophyta</taxon>
        <taxon>Embryophyta</taxon>
        <taxon>Tracheophyta</taxon>
        <taxon>Spermatophyta</taxon>
        <taxon>Magnoliopsida</taxon>
        <taxon>eudicotyledons</taxon>
        <taxon>Gunneridae</taxon>
        <taxon>Pentapetalae</taxon>
        <taxon>asterids</taxon>
        <taxon>campanulids</taxon>
        <taxon>Asterales</taxon>
        <taxon>Asteraceae</taxon>
        <taxon>Asteroideae</taxon>
        <taxon>Heliantheae alliance</taxon>
        <taxon>Heliantheae</taxon>
        <taxon>Ambrosia</taxon>
    </lineage>
</organism>
<keyword evidence="2 3" id="KW-0732">Signal</keyword>
<protein>
    <recommendedName>
        <fullName evidence="4">Wall-associated receptor kinase galacturonan-binding domain-containing protein</fullName>
    </recommendedName>
</protein>
<keyword evidence="6" id="KW-1185">Reference proteome</keyword>
<dbReference type="InterPro" id="IPR025287">
    <property type="entry name" value="WAK_GUB"/>
</dbReference>
<comment type="caution">
    <text evidence="5">The sequence shown here is derived from an EMBL/GenBank/DDBJ whole genome shotgun (WGS) entry which is preliminary data.</text>
</comment>
<reference evidence="5" key="1">
    <citation type="submission" date="2022-06" db="EMBL/GenBank/DDBJ databases">
        <title>Uncovering the hologenomic basis of an extraordinary plant invasion.</title>
        <authorList>
            <person name="Bieker V.C."/>
            <person name="Martin M.D."/>
            <person name="Gilbert T."/>
            <person name="Hodgins K."/>
            <person name="Battlay P."/>
            <person name="Petersen B."/>
            <person name="Wilson J."/>
        </authorList>
    </citation>
    <scope>NUCLEOTIDE SEQUENCE</scope>
    <source>
        <strain evidence="5">AA19_3_7</strain>
        <tissue evidence="5">Leaf</tissue>
    </source>
</reference>